<sequence length="28" mass="3048">MVVVLGNIASKCTSIFKAKKSTASEMFR</sequence>
<protein>
    <submittedName>
        <fullName evidence="1">Uncharacterized protein</fullName>
    </submittedName>
</protein>
<dbReference type="EMBL" id="GBRH01266553">
    <property type="protein sequence ID" value="JAD31342.1"/>
    <property type="molecule type" value="Transcribed_RNA"/>
</dbReference>
<name>A0A0A8Z8Y7_ARUDO</name>
<dbReference type="AlphaFoldDB" id="A0A0A8Z8Y7"/>
<organism evidence="1">
    <name type="scientific">Arundo donax</name>
    <name type="common">Giant reed</name>
    <name type="synonym">Donax arundinaceus</name>
    <dbReference type="NCBI Taxonomy" id="35708"/>
    <lineage>
        <taxon>Eukaryota</taxon>
        <taxon>Viridiplantae</taxon>
        <taxon>Streptophyta</taxon>
        <taxon>Embryophyta</taxon>
        <taxon>Tracheophyta</taxon>
        <taxon>Spermatophyta</taxon>
        <taxon>Magnoliopsida</taxon>
        <taxon>Liliopsida</taxon>
        <taxon>Poales</taxon>
        <taxon>Poaceae</taxon>
        <taxon>PACMAD clade</taxon>
        <taxon>Arundinoideae</taxon>
        <taxon>Arundineae</taxon>
        <taxon>Arundo</taxon>
    </lineage>
</organism>
<reference evidence="1" key="2">
    <citation type="journal article" date="2015" name="Data Brief">
        <title>Shoot transcriptome of the giant reed, Arundo donax.</title>
        <authorList>
            <person name="Barrero R.A."/>
            <person name="Guerrero F.D."/>
            <person name="Moolhuijzen P."/>
            <person name="Goolsby J.A."/>
            <person name="Tidwell J."/>
            <person name="Bellgard S.E."/>
            <person name="Bellgard M.I."/>
        </authorList>
    </citation>
    <scope>NUCLEOTIDE SEQUENCE</scope>
    <source>
        <tissue evidence="1">Shoot tissue taken approximately 20 cm above the soil surface</tissue>
    </source>
</reference>
<proteinExistence type="predicted"/>
<accession>A0A0A8Z8Y7</accession>
<evidence type="ECO:0000313" key="1">
    <source>
        <dbReference type="EMBL" id="JAD31342.1"/>
    </source>
</evidence>
<reference evidence="1" key="1">
    <citation type="submission" date="2014-09" db="EMBL/GenBank/DDBJ databases">
        <authorList>
            <person name="Magalhaes I.L.F."/>
            <person name="Oliveira U."/>
            <person name="Santos F.R."/>
            <person name="Vidigal T.H.D.A."/>
            <person name="Brescovit A.D."/>
            <person name="Santos A.J."/>
        </authorList>
    </citation>
    <scope>NUCLEOTIDE SEQUENCE</scope>
    <source>
        <tissue evidence="1">Shoot tissue taken approximately 20 cm above the soil surface</tissue>
    </source>
</reference>